<dbReference type="Pfam" id="PF14111">
    <property type="entry name" value="DUF4283"/>
    <property type="match status" value="1"/>
</dbReference>
<reference evidence="2 3" key="1">
    <citation type="submission" date="2019-01" db="EMBL/GenBank/DDBJ databases">
        <title>Sequencing of cultivated peanut Arachis hypogaea provides insights into genome evolution and oil improvement.</title>
        <authorList>
            <person name="Chen X."/>
        </authorList>
    </citation>
    <scope>NUCLEOTIDE SEQUENCE [LARGE SCALE GENOMIC DNA]</scope>
    <source>
        <strain evidence="3">cv. Fuhuasheng</strain>
        <tissue evidence="2">Leaves</tissue>
    </source>
</reference>
<dbReference type="InterPro" id="IPR025558">
    <property type="entry name" value="DUF4283"/>
</dbReference>
<dbReference type="EMBL" id="SDMP01000009">
    <property type="protein sequence ID" value="RYR40565.1"/>
    <property type="molecule type" value="Genomic_DNA"/>
</dbReference>
<dbReference type="AlphaFoldDB" id="A0A445BPF7"/>
<name>A0A445BPF7_ARAHY</name>
<evidence type="ECO:0000313" key="2">
    <source>
        <dbReference type="EMBL" id="RYR40565.1"/>
    </source>
</evidence>
<protein>
    <recommendedName>
        <fullName evidence="1">DUF4283 domain-containing protein</fullName>
    </recommendedName>
</protein>
<keyword evidence="3" id="KW-1185">Reference proteome</keyword>
<organism evidence="2 3">
    <name type="scientific">Arachis hypogaea</name>
    <name type="common">Peanut</name>
    <dbReference type="NCBI Taxonomy" id="3818"/>
    <lineage>
        <taxon>Eukaryota</taxon>
        <taxon>Viridiplantae</taxon>
        <taxon>Streptophyta</taxon>
        <taxon>Embryophyta</taxon>
        <taxon>Tracheophyta</taxon>
        <taxon>Spermatophyta</taxon>
        <taxon>Magnoliopsida</taxon>
        <taxon>eudicotyledons</taxon>
        <taxon>Gunneridae</taxon>
        <taxon>Pentapetalae</taxon>
        <taxon>rosids</taxon>
        <taxon>fabids</taxon>
        <taxon>Fabales</taxon>
        <taxon>Fabaceae</taxon>
        <taxon>Papilionoideae</taxon>
        <taxon>50 kb inversion clade</taxon>
        <taxon>dalbergioids sensu lato</taxon>
        <taxon>Dalbergieae</taxon>
        <taxon>Pterocarpus clade</taxon>
        <taxon>Arachis</taxon>
    </lineage>
</organism>
<evidence type="ECO:0000259" key="1">
    <source>
        <dbReference type="Pfam" id="PF14111"/>
    </source>
</evidence>
<evidence type="ECO:0000313" key="3">
    <source>
        <dbReference type="Proteomes" id="UP000289738"/>
    </source>
</evidence>
<sequence length="86" mass="10229">MGFMEHRDWTKKGKINVINMDRDYFLVHFSDEVNYLHALMEGLWMIAEHYLIVQRCRPFFLSSKNGRSICPESLSLESRFSKASLR</sequence>
<dbReference type="Proteomes" id="UP000289738">
    <property type="component" value="Chromosome A09"/>
</dbReference>
<comment type="caution">
    <text evidence="2">The sequence shown here is derived from an EMBL/GenBank/DDBJ whole genome shotgun (WGS) entry which is preliminary data.</text>
</comment>
<accession>A0A445BPF7</accession>
<gene>
    <name evidence="2" type="ORF">Ahy_A09g046315</name>
</gene>
<proteinExistence type="predicted"/>
<feature type="domain" description="DUF4283" evidence="1">
    <location>
        <begin position="8"/>
        <end position="60"/>
    </location>
</feature>